<dbReference type="Gene3D" id="3.40.50.300">
    <property type="entry name" value="P-loop containing nucleotide triphosphate hydrolases"/>
    <property type="match status" value="1"/>
</dbReference>
<name>A0A168F798_CORDF</name>
<dbReference type="OrthoDB" id="194358at2759"/>
<dbReference type="Pfam" id="PF24883">
    <property type="entry name" value="NPHP3_N"/>
    <property type="match status" value="1"/>
</dbReference>
<dbReference type="EMBL" id="AZHF01000006">
    <property type="protein sequence ID" value="OAA74765.1"/>
    <property type="molecule type" value="Genomic_DNA"/>
</dbReference>
<proteinExistence type="predicted"/>
<dbReference type="PANTHER" id="PTHR10039:SF14">
    <property type="entry name" value="NACHT DOMAIN-CONTAINING PROTEIN"/>
    <property type="match status" value="1"/>
</dbReference>
<organism evidence="3 4">
    <name type="scientific">Akanthomyces lecanii RCEF 1005</name>
    <dbReference type="NCBI Taxonomy" id="1081108"/>
    <lineage>
        <taxon>Eukaryota</taxon>
        <taxon>Fungi</taxon>
        <taxon>Dikarya</taxon>
        <taxon>Ascomycota</taxon>
        <taxon>Pezizomycotina</taxon>
        <taxon>Sordariomycetes</taxon>
        <taxon>Hypocreomycetidae</taxon>
        <taxon>Hypocreales</taxon>
        <taxon>Cordycipitaceae</taxon>
        <taxon>Akanthomyces</taxon>
        <taxon>Cordyceps confragosa</taxon>
    </lineage>
</organism>
<dbReference type="PANTHER" id="PTHR10039">
    <property type="entry name" value="AMELOGENIN"/>
    <property type="match status" value="1"/>
</dbReference>
<dbReference type="Proteomes" id="UP000076881">
    <property type="component" value="Unassembled WGS sequence"/>
</dbReference>
<sequence length="806" mass="90117">MSKLDKIFQTEQDILQLMRESRLKDKEETVLQELFSARSSYASDKDFNPTQVQGTCEWLFSDQTFCCWRDDLESDLFWISAGPGCGKSVLSRALVDHGHLQSNSSTISFWGTATVENRTATICYFFFKDDSSRRNKLSRALCAILHQLFSNQATKALISHAVSAYQTKGKALMEHPHSLWNVLARCADEWSGGAIICLLDALDECQSNDRFSLLTMLEDYYSQDGRTGKLKFLITSRPYDDIEQSFQNLARRARFLHFDGDEKYEEISSDINRVIDARMDDFAADFEPSDPRNGNAILVKLLLSYGANARTSSQATCDSALFAAAYTGNGEIFRAILAKLVNLDTLEGVEAAVVDKSVMGWNTHCMSMLISVLGPDMPLTQRMVEVLMEEVQVANKVLRMIISRINQSILVTPYMFEQALKGVDEEALECAARFSDVETMGLLLKQCAGLGAVTCKVLKGAIMSEPGRRADMLRFLLNRNKDIVVIDEDVVWVAASSNDVGLVKLIVSYLGFMAGVTHDFISTAIEATKRASNAEIVKYLLEQNGDEVVTSDAVVADAARYGTREMMKLFLDQVDDGFIPSENILCGAAQNVRCAMPMLQLIVGRFSEHVVFTENLLRAARHGLDVTKWLLEGYGDEFVITAELLNDVVVCHEWNLQLFIKYKHQELQQHATTALLALSQCSERCHLASLLDSYITASMITEEVLLGILRKRRWKMLMTDILEQFDPDLVISEGVLKRVVMVPEDAPYLLNMIKSRCPRYFGVTEGVFEAAATEGREDVLVFLSNLEAVASLSRTSGGWPLSFGPR</sequence>
<evidence type="ECO:0000256" key="1">
    <source>
        <dbReference type="ARBA" id="ARBA00022737"/>
    </source>
</evidence>
<keyword evidence="1" id="KW-0677">Repeat</keyword>
<dbReference type="InterPro" id="IPR056884">
    <property type="entry name" value="NPHP3-like_N"/>
</dbReference>
<protein>
    <submittedName>
        <fullName evidence="3">Ankyrin repeat-containing domain protein</fullName>
    </submittedName>
</protein>
<feature type="domain" description="Nephrocystin 3-like N-terminal" evidence="2">
    <location>
        <begin position="54"/>
        <end position="237"/>
    </location>
</feature>
<evidence type="ECO:0000259" key="2">
    <source>
        <dbReference type="Pfam" id="PF24883"/>
    </source>
</evidence>
<dbReference type="SUPFAM" id="SSF48403">
    <property type="entry name" value="Ankyrin repeat"/>
    <property type="match status" value="1"/>
</dbReference>
<comment type="caution">
    <text evidence="3">The sequence shown here is derived from an EMBL/GenBank/DDBJ whole genome shotgun (WGS) entry which is preliminary data.</text>
</comment>
<dbReference type="InterPro" id="IPR036770">
    <property type="entry name" value="Ankyrin_rpt-contain_sf"/>
</dbReference>
<keyword evidence="4" id="KW-1185">Reference proteome</keyword>
<evidence type="ECO:0000313" key="3">
    <source>
        <dbReference type="EMBL" id="OAA74765.1"/>
    </source>
</evidence>
<gene>
    <name evidence="3" type="ORF">LEL_08346</name>
</gene>
<dbReference type="AlphaFoldDB" id="A0A168F798"/>
<reference evidence="3 4" key="1">
    <citation type="journal article" date="2016" name="Genome Biol. Evol.">
        <title>Divergent and convergent evolution of fungal pathogenicity.</title>
        <authorList>
            <person name="Shang Y."/>
            <person name="Xiao G."/>
            <person name="Zheng P."/>
            <person name="Cen K."/>
            <person name="Zhan S."/>
            <person name="Wang C."/>
        </authorList>
    </citation>
    <scope>NUCLEOTIDE SEQUENCE [LARGE SCALE GENOMIC DNA]</scope>
    <source>
        <strain evidence="3 4">RCEF 1005</strain>
    </source>
</reference>
<dbReference type="InterPro" id="IPR027417">
    <property type="entry name" value="P-loop_NTPase"/>
</dbReference>
<dbReference type="Gene3D" id="1.25.40.20">
    <property type="entry name" value="Ankyrin repeat-containing domain"/>
    <property type="match status" value="1"/>
</dbReference>
<accession>A0A168F798</accession>
<evidence type="ECO:0000313" key="4">
    <source>
        <dbReference type="Proteomes" id="UP000076881"/>
    </source>
</evidence>
<dbReference type="STRING" id="1081108.A0A168F798"/>